<evidence type="ECO:0000256" key="10">
    <source>
        <dbReference type="ARBA" id="ARBA00047364"/>
    </source>
</evidence>
<organism evidence="12">
    <name type="scientific">marine metagenome</name>
    <dbReference type="NCBI Taxonomy" id="408172"/>
    <lineage>
        <taxon>unclassified sequences</taxon>
        <taxon>metagenomes</taxon>
        <taxon>ecological metagenomes</taxon>
    </lineage>
</organism>
<evidence type="ECO:0000259" key="11">
    <source>
        <dbReference type="Pfam" id="PF09334"/>
    </source>
</evidence>
<dbReference type="SUPFAM" id="SSF52374">
    <property type="entry name" value="Nucleotidylyl transferase"/>
    <property type="match status" value="1"/>
</dbReference>
<evidence type="ECO:0000256" key="6">
    <source>
        <dbReference type="ARBA" id="ARBA00022840"/>
    </source>
</evidence>
<dbReference type="GO" id="GO:0005829">
    <property type="term" value="C:cytosol"/>
    <property type="evidence" value="ECO:0007669"/>
    <property type="project" value="TreeGrafter"/>
</dbReference>
<evidence type="ECO:0000256" key="1">
    <source>
        <dbReference type="ARBA" id="ARBA00004496"/>
    </source>
</evidence>
<dbReference type="InterPro" id="IPR014729">
    <property type="entry name" value="Rossmann-like_a/b/a_fold"/>
</dbReference>
<feature type="non-terminal residue" evidence="12">
    <location>
        <position position="394"/>
    </location>
</feature>
<keyword evidence="8" id="KW-0030">Aminoacyl-tRNA synthetase</keyword>
<dbReference type="EC" id="6.1.1.10" evidence="2"/>
<evidence type="ECO:0000313" key="12">
    <source>
        <dbReference type="EMBL" id="SVC22630.1"/>
    </source>
</evidence>
<dbReference type="GO" id="GO:0004825">
    <property type="term" value="F:methionine-tRNA ligase activity"/>
    <property type="evidence" value="ECO:0007669"/>
    <property type="project" value="UniProtKB-EC"/>
</dbReference>
<evidence type="ECO:0000256" key="2">
    <source>
        <dbReference type="ARBA" id="ARBA00012838"/>
    </source>
</evidence>
<protein>
    <recommendedName>
        <fullName evidence="2">methionine--tRNA ligase</fullName>
        <ecNumber evidence="2">6.1.1.10</ecNumber>
    </recommendedName>
    <alternativeName>
        <fullName evidence="9">Methionyl-tRNA synthetase</fullName>
    </alternativeName>
</protein>
<comment type="catalytic activity">
    <reaction evidence="10">
        <text>tRNA(Met) + L-methionine + ATP = L-methionyl-tRNA(Met) + AMP + diphosphate</text>
        <dbReference type="Rhea" id="RHEA:13481"/>
        <dbReference type="Rhea" id="RHEA-COMP:9667"/>
        <dbReference type="Rhea" id="RHEA-COMP:9698"/>
        <dbReference type="ChEBI" id="CHEBI:30616"/>
        <dbReference type="ChEBI" id="CHEBI:33019"/>
        <dbReference type="ChEBI" id="CHEBI:57844"/>
        <dbReference type="ChEBI" id="CHEBI:78442"/>
        <dbReference type="ChEBI" id="CHEBI:78530"/>
        <dbReference type="ChEBI" id="CHEBI:456215"/>
        <dbReference type="EC" id="6.1.1.10"/>
    </reaction>
</comment>
<dbReference type="InterPro" id="IPR029038">
    <property type="entry name" value="MetRS_Zn"/>
</dbReference>
<evidence type="ECO:0000256" key="3">
    <source>
        <dbReference type="ARBA" id="ARBA00022490"/>
    </source>
</evidence>
<dbReference type="FunFam" id="2.20.28.20:FF:000001">
    <property type="entry name" value="Methionine--tRNA ligase"/>
    <property type="match status" value="1"/>
</dbReference>
<dbReference type="InterPro" id="IPR023458">
    <property type="entry name" value="Met-tRNA_ligase_1"/>
</dbReference>
<name>A0A382KDQ3_9ZZZZ</name>
<comment type="subcellular location">
    <subcellularLocation>
        <location evidence="1">Cytoplasm</location>
    </subcellularLocation>
</comment>
<keyword evidence="4" id="KW-0436">Ligase</keyword>
<reference evidence="12" key="1">
    <citation type="submission" date="2018-05" db="EMBL/GenBank/DDBJ databases">
        <authorList>
            <person name="Lanie J.A."/>
            <person name="Ng W.-L."/>
            <person name="Kazmierczak K.M."/>
            <person name="Andrzejewski T.M."/>
            <person name="Davidsen T.M."/>
            <person name="Wayne K.J."/>
            <person name="Tettelin H."/>
            <person name="Glass J.I."/>
            <person name="Rusch D."/>
            <person name="Podicherti R."/>
            <person name="Tsui H.-C.T."/>
            <person name="Winkler M.E."/>
        </authorList>
    </citation>
    <scope>NUCLEOTIDE SEQUENCE</scope>
</reference>
<sequence length="394" mass="44631">MMEYVAIFMAWPYANGPLHLGHVAGNCLPADIQFRYERSRGRNVLMCSGSDEHGTPITLTAEEKGVPPQEIVDYYHEINKKALIDLGCSWDMGVDPRGPEFGGALYNRTSDPRHKELVREVFALLLDADMLESKTMQQYCSVSDDGAYRFLPDRYVEGSCPICSAPNARGDQCDACGATYEAHELVNPTSKINPDSEIQIRDTEHLFFRLDLFQDSLYSHYLERMDVWKPNVRAMTKNWLDMGLRPRAVTRDIQWGIDLPLTGSNWDSKRVYVWFEAVQGYYTCARIWAERHAEGAGHIDGIDAWKNWWTVSKDGSSPKHLYFMGKDNIPFHTVIWPAILMGINSAQSGSSPTHVPRSGDLALETNVPANEYLMLQGGQFSKSRKHGVWLPSFL</sequence>
<dbReference type="Gene3D" id="3.40.50.620">
    <property type="entry name" value="HUPs"/>
    <property type="match status" value="1"/>
</dbReference>
<dbReference type="PRINTS" id="PR01041">
    <property type="entry name" value="TRNASYNTHMET"/>
</dbReference>
<evidence type="ECO:0000256" key="7">
    <source>
        <dbReference type="ARBA" id="ARBA00022917"/>
    </source>
</evidence>
<dbReference type="AlphaFoldDB" id="A0A382KDQ3"/>
<feature type="domain" description="Methionyl/Leucyl tRNA synthetase" evidence="11">
    <location>
        <begin position="7"/>
        <end position="392"/>
    </location>
</feature>
<keyword evidence="7" id="KW-0648">Protein biosynthesis</keyword>
<accession>A0A382KDQ3</accession>
<dbReference type="InterPro" id="IPR001412">
    <property type="entry name" value="aa-tRNA-synth_I_CS"/>
</dbReference>
<dbReference type="PROSITE" id="PS00178">
    <property type="entry name" value="AA_TRNA_LIGASE_I"/>
    <property type="match status" value="1"/>
</dbReference>
<evidence type="ECO:0000256" key="5">
    <source>
        <dbReference type="ARBA" id="ARBA00022741"/>
    </source>
</evidence>
<dbReference type="Pfam" id="PF09334">
    <property type="entry name" value="tRNA-synt_1g"/>
    <property type="match status" value="1"/>
</dbReference>
<dbReference type="PANTHER" id="PTHR45765">
    <property type="entry name" value="METHIONINE--TRNA LIGASE"/>
    <property type="match status" value="1"/>
</dbReference>
<gene>
    <name evidence="12" type="ORF">METZ01_LOCUS275484</name>
</gene>
<dbReference type="SUPFAM" id="SSF57770">
    <property type="entry name" value="Methionyl-tRNA synthetase (MetRS), Zn-domain"/>
    <property type="match status" value="1"/>
</dbReference>
<feature type="non-terminal residue" evidence="12">
    <location>
        <position position="1"/>
    </location>
</feature>
<keyword evidence="6" id="KW-0067">ATP-binding</keyword>
<keyword evidence="5" id="KW-0547">Nucleotide-binding</keyword>
<dbReference type="GO" id="GO:0005524">
    <property type="term" value="F:ATP binding"/>
    <property type="evidence" value="ECO:0007669"/>
    <property type="project" value="UniProtKB-KW"/>
</dbReference>
<keyword evidence="3" id="KW-0963">Cytoplasm</keyword>
<evidence type="ECO:0000256" key="4">
    <source>
        <dbReference type="ARBA" id="ARBA00022598"/>
    </source>
</evidence>
<dbReference type="InterPro" id="IPR015413">
    <property type="entry name" value="Methionyl/Leucyl_tRNA_Synth"/>
</dbReference>
<dbReference type="Gene3D" id="2.20.28.20">
    <property type="entry name" value="Methionyl-tRNA synthetase, Zn-domain"/>
    <property type="match status" value="1"/>
</dbReference>
<dbReference type="InterPro" id="IPR033911">
    <property type="entry name" value="MetRS_core"/>
</dbReference>
<dbReference type="EMBL" id="UINC01080047">
    <property type="protein sequence ID" value="SVC22630.1"/>
    <property type="molecule type" value="Genomic_DNA"/>
</dbReference>
<proteinExistence type="predicted"/>
<evidence type="ECO:0000256" key="8">
    <source>
        <dbReference type="ARBA" id="ARBA00023146"/>
    </source>
</evidence>
<evidence type="ECO:0000256" key="9">
    <source>
        <dbReference type="ARBA" id="ARBA00030904"/>
    </source>
</evidence>
<dbReference type="PANTHER" id="PTHR45765:SF1">
    <property type="entry name" value="METHIONINE--TRNA LIGASE, CYTOPLASMIC"/>
    <property type="match status" value="1"/>
</dbReference>
<dbReference type="GO" id="GO:0006431">
    <property type="term" value="P:methionyl-tRNA aminoacylation"/>
    <property type="evidence" value="ECO:0007669"/>
    <property type="project" value="InterPro"/>
</dbReference>